<evidence type="ECO:0008006" key="4">
    <source>
        <dbReference type="Google" id="ProtNLM"/>
    </source>
</evidence>
<organism evidence="2 3">
    <name type="scientific">Pedobacter alluvionis</name>
    <dbReference type="NCBI Taxonomy" id="475253"/>
    <lineage>
        <taxon>Bacteria</taxon>
        <taxon>Pseudomonadati</taxon>
        <taxon>Bacteroidota</taxon>
        <taxon>Sphingobacteriia</taxon>
        <taxon>Sphingobacteriales</taxon>
        <taxon>Sphingobacteriaceae</taxon>
        <taxon>Pedobacter</taxon>
    </lineage>
</organism>
<accession>A0ABY2HRD1</accession>
<feature type="chain" id="PRO_5046446118" description="WG repeat-containing protein" evidence="1">
    <location>
        <begin position="25"/>
        <end position="306"/>
    </location>
</feature>
<feature type="signal peptide" evidence="1">
    <location>
        <begin position="1"/>
        <end position="24"/>
    </location>
</feature>
<evidence type="ECO:0000313" key="3">
    <source>
        <dbReference type="Proteomes" id="UP000297429"/>
    </source>
</evidence>
<evidence type="ECO:0000313" key="2">
    <source>
        <dbReference type="EMBL" id="TFB30201.1"/>
    </source>
</evidence>
<evidence type="ECO:0000256" key="1">
    <source>
        <dbReference type="SAM" id="SignalP"/>
    </source>
</evidence>
<dbReference type="RefSeq" id="WP_121285064.1">
    <property type="nucleotide sequence ID" value="NZ_RCCK01000012.1"/>
</dbReference>
<keyword evidence="1" id="KW-0732">Signal</keyword>
<keyword evidence="3" id="KW-1185">Reference proteome</keyword>
<comment type="caution">
    <text evidence="2">The sequence shown here is derived from an EMBL/GenBank/DDBJ whole genome shotgun (WGS) entry which is preliminary data.</text>
</comment>
<gene>
    <name evidence="2" type="ORF">E3V97_18700</name>
</gene>
<dbReference type="PROSITE" id="PS51257">
    <property type="entry name" value="PROKAR_LIPOPROTEIN"/>
    <property type="match status" value="1"/>
</dbReference>
<proteinExistence type="predicted"/>
<protein>
    <recommendedName>
        <fullName evidence="4">WG repeat-containing protein</fullName>
    </recommendedName>
</protein>
<name>A0ABY2HRD1_9SPHI</name>
<sequence>MQLFKEMKKLIVLSLILGSLYSCSQEKGKKFAEDADVQSTDTIINGLVIKNYKEKGLYKTFKNADNKYGISDAKGNVIVEATNDGLEKRSDFYYMSHNANKPDALVWLDIQNKTLIVLPDYIDHHLNMRGNIDVVVDKNQKMGVIAEGKKVLIPFQYESIEKIGDKYFAKQSGKSSIDVFDQNLKKDILPFSLKDAVLLSDKANLITATNDKGKVGIINSDLKLLAPFEYSSIVPYTYDNHYFIISKREADGKPLFGIMDNQFKIVVPVTYTSIDESDNEEKKLEVIKDNVSKTVDFGDFIIKKGM</sequence>
<dbReference type="EMBL" id="SOPX01000003">
    <property type="protein sequence ID" value="TFB30201.1"/>
    <property type="molecule type" value="Genomic_DNA"/>
</dbReference>
<reference evidence="2 3" key="1">
    <citation type="submission" date="2019-03" db="EMBL/GenBank/DDBJ databases">
        <authorList>
            <person name="He R.-H."/>
        </authorList>
    </citation>
    <scope>NUCLEOTIDE SEQUENCE [LARGE SCALE GENOMIC DNA]</scope>
    <source>
        <strain evidence="2 3">DSM 19624</strain>
    </source>
</reference>
<dbReference type="Proteomes" id="UP000297429">
    <property type="component" value="Unassembled WGS sequence"/>
</dbReference>